<comment type="similarity">
    <text evidence="1 6">Belongs to the peptidase S1B family.</text>
</comment>
<dbReference type="InterPro" id="IPR050966">
    <property type="entry name" value="Glutamyl_endopeptidase"/>
</dbReference>
<dbReference type="InterPro" id="IPR009003">
    <property type="entry name" value="Peptidase_S1_PA"/>
</dbReference>
<protein>
    <recommendedName>
        <fullName evidence="6">Serine protease</fullName>
        <ecNumber evidence="6">3.4.21.-</ecNumber>
    </recommendedName>
</protein>
<dbReference type="GO" id="GO:0006508">
    <property type="term" value="P:proteolysis"/>
    <property type="evidence" value="ECO:0007669"/>
    <property type="project" value="UniProtKB-KW"/>
</dbReference>
<evidence type="ECO:0000256" key="6">
    <source>
        <dbReference type="RuleBase" id="RU004296"/>
    </source>
</evidence>
<feature type="signal peptide" evidence="6">
    <location>
        <begin position="1"/>
        <end position="23"/>
    </location>
</feature>
<dbReference type="Proteomes" id="UP001378188">
    <property type="component" value="Unassembled WGS sequence"/>
</dbReference>
<dbReference type="SUPFAM" id="SSF50494">
    <property type="entry name" value="Trypsin-like serine proteases"/>
    <property type="match status" value="1"/>
</dbReference>
<evidence type="ECO:0000313" key="8">
    <source>
        <dbReference type="EMBL" id="MEJ8572297.1"/>
    </source>
</evidence>
<reference evidence="8 9" key="1">
    <citation type="submission" date="2024-02" db="EMBL/GenBank/DDBJ databases">
        <title>Genome analysis and characterization of Microbaculum marinisediminis sp. nov., isolated from marine sediment.</title>
        <authorList>
            <person name="Du Z.-J."/>
            <person name="Ye Y.-Q."/>
            <person name="Zhang Z.-R."/>
            <person name="Yuan S.-M."/>
            <person name="Zhang X.-Y."/>
        </authorList>
    </citation>
    <scope>NUCLEOTIDE SEQUENCE [LARGE SCALE GENOMIC DNA]</scope>
    <source>
        <strain evidence="8 9">SDUM1044001</strain>
    </source>
</reference>
<dbReference type="PRINTS" id="PR00839">
    <property type="entry name" value="V8PROTEASE"/>
</dbReference>
<evidence type="ECO:0000256" key="4">
    <source>
        <dbReference type="ARBA" id="ARBA00022801"/>
    </source>
</evidence>
<dbReference type="InterPro" id="IPR008256">
    <property type="entry name" value="Peptidase_S1B"/>
</dbReference>
<evidence type="ECO:0000256" key="2">
    <source>
        <dbReference type="ARBA" id="ARBA00022670"/>
    </source>
</evidence>
<dbReference type="PANTHER" id="PTHR15462">
    <property type="entry name" value="SERINE PROTEASE"/>
    <property type="match status" value="1"/>
</dbReference>
<feature type="chain" id="PRO_5043092253" description="Serine protease" evidence="6">
    <location>
        <begin position="24"/>
        <end position="322"/>
    </location>
</feature>
<evidence type="ECO:0000313" key="9">
    <source>
        <dbReference type="Proteomes" id="UP001378188"/>
    </source>
</evidence>
<dbReference type="Pfam" id="PF00089">
    <property type="entry name" value="Trypsin"/>
    <property type="match status" value="1"/>
</dbReference>
<evidence type="ECO:0000259" key="7">
    <source>
        <dbReference type="Pfam" id="PF00089"/>
    </source>
</evidence>
<evidence type="ECO:0000256" key="3">
    <source>
        <dbReference type="ARBA" id="ARBA00022729"/>
    </source>
</evidence>
<dbReference type="EC" id="3.4.21.-" evidence="6"/>
<evidence type="ECO:0000256" key="1">
    <source>
        <dbReference type="ARBA" id="ARBA00008764"/>
    </source>
</evidence>
<dbReference type="GO" id="GO:0004252">
    <property type="term" value="F:serine-type endopeptidase activity"/>
    <property type="evidence" value="ECO:0007669"/>
    <property type="project" value="InterPro"/>
</dbReference>
<organism evidence="8 9">
    <name type="scientific">Microbaculum marinum</name>
    <dbReference type="NCBI Taxonomy" id="1764581"/>
    <lineage>
        <taxon>Bacteria</taxon>
        <taxon>Pseudomonadati</taxon>
        <taxon>Pseudomonadota</taxon>
        <taxon>Alphaproteobacteria</taxon>
        <taxon>Hyphomicrobiales</taxon>
        <taxon>Tepidamorphaceae</taxon>
        <taxon>Microbaculum</taxon>
    </lineage>
</organism>
<dbReference type="AlphaFoldDB" id="A0AAW9RJ76"/>
<dbReference type="EMBL" id="JAZHOF010000004">
    <property type="protein sequence ID" value="MEJ8572297.1"/>
    <property type="molecule type" value="Genomic_DNA"/>
</dbReference>
<keyword evidence="3 6" id="KW-0732">Signal</keyword>
<keyword evidence="9" id="KW-1185">Reference proteome</keyword>
<comment type="caution">
    <text evidence="8">The sequence shown here is derived from an EMBL/GenBank/DDBJ whole genome shotgun (WGS) entry which is preliminary data.</text>
</comment>
<keyword evidence="4 6" id="KW-0378">Hydrolase</keyword>
<accession>A0AAW9RJ76</accession>
<keyword evidence="5 6" id="KW-0720">Serine protease</keyword>
<sequence>MKRIGFGVVLGSALAVLAPAAFAASGHAPMSSDGKGLSAVESASGGKVSRSFSGRPGALKDFGAEFGGDEELAVLKAIEPSRSIGAPNEDRPRNRRVEIVNTEEFPASAVALVTFEGDDNIDGAEATRKRCTGWFINKDTVVTAGSCVYRPGDGWHDYLTYKIYPGRNGKTSPYGHCRATRLYTVTYWALEGRDDYDYGAIKLNCNIGNKTGWFGYFWKSGSLKGRRAIITGYPSDKKLTMWQSKGNVTVSQPRRVFYPNETVGMTGAPVYSKRGKCDPCAYAVNTYERDKDKRGPFRRYNHGTRITQEVFTNLNRWKRALK</sequence>
<dbReference type="InterPro" id="IPR043504">
    <property type="entry name" value="Peptidase_S1_PA_chymotrypsin"/>
</dbReference>
<evidence type="ECO:0000256" key="5">
    <source>
        <dbReference type="ARBA" id="ARBA00022825"/>
    </source>
</evidence>
<dbReference type="RefSeq" id="WP_340329985.1">
    <property type="nucleotide sequence ID" value="NZ_JAZHOF010000004.1"/>
</dbReference>
<dbReference type="Gene3D" id="2.40.10.10">
    <property type="entry name" value="Trypsin-like serine proteases"/>
    <property type="match status" value="2"/>
</dbReference>
<feature type="domain" description="Peptidase S1" evidence="7">
    <location>
        <begin position="128"/>
        <end position="249"/>
    </location>
</feature>
<dbReference type="PANTHER" id="PTHR15462:SF8">
    <property type="entry name" value="SERINE PROTEASE"/>
    <property type="match status" value="1"/>
</dbReference>
<name>A0AAW9RJ76_9HYPH</name>
<gene>
    <name evidence="8" type="ORF">V3328_12480</name>
</gene>
<dbReference type="InterPro" id="IPR001254">
    <property type="entry name" value="Trypsin_dom"/>
</dbReference>
<keyword evidence="2 6" id="KW-0645">Protease</keyword>
<proteinExistence type="inferred from homology"/>